<dbReference type="Pfam" id="PF22901">
    <property type="entry name" value="dsrm_Ferlin"/>
    <property type="match status" value="1"/>
</dbReference>
<organism evidence="7 8">
    <name type="scientific">Acrocephalus arundinaceus</name>
    <name type="common">Great reed-warbler</name>
    <dbReference type="NCBI Taxonomy" id="39621"/>
    <lineage>
        <taxon>Eukaryota</taxon>
        <taxon>Metazoa</taxon>
        <taxon>Chordata</taxon>
        <taxon>Craniata</taxon>
        <taxon>Vertebrata</taxon>
        <taxon>Euteleostomi</taxon>
        <taxon>Archelosauria</taxon>
        <taxon>Archosauria</taxon>
        <taxon>Dinosauria</taxon>
        <taxon>Saurischia</taxon>
        <taxon>Theropoda</taxon>
        <taxon>Coelurosauria</taxon>
        <taxon>Aves</taxon>
        <taxon>Neognathae</taxon>
        <taxon>Neoaves</taxon>
        <taxon>Telluraves</taxon>
        <taxon>Australaves</taxon>
        <taxon>Passeriformes</taxon>
        <taxon>Sylvioidea</taxon>
        <taxon>Sylviidae</taxon>
        <taxon>Acrocephalinae</taxon>
        <taxon>Acrocephalus</taxon>
    </lineage>
</organism>
<evidence type="ECO:0000256" key="1">
    <source>
        <dbReference type="ARBA" id="ARBA00004370"/>
    </source>
</evidence>
<comment type="caution">
    <text evidence="7">The sequence shown here is derived from an EMBL/GenBank/DDBJ whole genome shotgun (WGS) entry which is preliminary data.</text>
</comment>
<dbReference type="InterPro" id="IPR055072">
    <property type="entry name" value="Ferlin_DSRM"/>
</dbReference>
<accession>A0A7K7Q1Z5</accession>
<dbReference type="PANTHER" id="PTHR12546:SF32">
    <property type="entry name" value="OTOFERLIN"/>
    <property type="match status" value="1"/>
</dbReference>
<comment type="subcellular location">
    <subcellularLocation>
        <location evidence="1">Membrane</location>
    </subcellularLocation>
</comment>
<evidence type="ECO:0000256" key="5">
    <source>
        <dbReference type="ARBA" id="ARBA00023136"/>
    </source>
</evidence>
<gene>
    <name evidence="7" type="primary">Otof_1</name>
    <name evidence="7" type="ORF">ACRARU_R05713</name>
</gene>
<dbReference type="GO" id="GO:0005509">
    <property type="term" value="F:calcium ion binding"/>
    <property type="evidence" value="ECO:0007669"/>
    <property type="project" value="TreeGrafter"/>
</dbReference>
<dbReference type="AlphaFoldDB" id="A0A7K7Q1Z5"/>
<proteinExistence type="predicted"/>
<evidence type="ECO:0000256" key="3">
    <source>
        <dbReference type="ARBA" id="ARBA00022737"/>
    </source>
</evidence>
<dbReference type="GO" id="GO:0016082">
    <property type="term" value="P:synaptic vesicle priming"/>
    <property type="evidence" value="ECO:0007669"/>
    <property type="project" value="TreeGrafter"/>
</dbReference>
<feature type="non-terminal residue" evidence="7">
    <location>
        <position position="102"/>
    </location>
</feature>
<dbReference type="EMBL" id="VZST01011996">
    <property type="protein sequence ID" value="NWZ73917.1"/>
    <property type="molecule type" value="Genomic_DNA"/>
</dbReference>
<evidence type="ECO:0000256" key="4">
    <source>
        <dbReference type="ARBA" id="ARBA00022989"/>
    </source>
</evidence>
<feature type="domain" description="Ferlin dsRNA-binding" evidence="6">
    <location>
        <begin position="1"/>
        <end position="72"/>
    </location>
</feature>
<dbReference type="Proteomes" id="UP000549775">
    <property type="component" value="Unassembled WGS sequence"/>
</dbReference>
<reference evidence="7 8" key="1">
    <citation type="submission" date="2019-09" db="EMBL/GenBank/DDBJ databases">
        <title>Bird 10,000 Genomes (B10K) Project - Family phase.</title>
        <authorList>
            <person name="Zhang G."/>
        </authorList>
    </citation>
    <scope>NUCLEOTIDE SEQUENCE [LARGE SCALE GENOMIC DNA]</scope>
    <source>
        <strain evidence="7">OUT-0054</strain>
        <tissue evidence="7">Blood</tissue>
    </source>
</reference>
<name>A0A7K7Q1Z5_ACRAR</name>
<dbReference type="GO" id="GO:0007009">
    <property type="term" value="P:plasma membrane organization"/>
    <property type="evidence" value="ECO:0007669"/>
    <property type="project" value="TreeGrafter"/>
</dbReference>
<evidence type="ECO:0000313" key="8">
    <source>
        <dbReference type="Proteomes" id="UP000549775"/>
    </source>
</evidence>
<dbReference type="GO" id="GO:0030672">
    <property type="term" value="C:synaptic vesicle membrane"/>
    <property type="evidence" value="ECO:0007669"/>
    <property type="project" value="TreeGrafter"/>
</dbReference>
<feature type="non-terminal residue" evidence="7">
    <location>
        <position position="1"/>
    </location>
</feature>
<keyword evidence="3" id="KW-0677">Repeat</keyword>
<evidence type="ECO:0000313" key="7">
    <source>
        <dbReference type="EMBL" id="NWZ73917.1"/>
    </source>
</evidence>
<keyword evidence="2" id="KW-0812">Transmembrane</keyword>
<keyword evidence="4" id="KW-1133">Transmembrane helix</keyword>
<sequence>TWRDPMKPSQILSKLCKEGKVDGPHFGPGGRVKVANRVFTGPTEIEDENGMALWDHPPTDEHLALAVLRHWEDIPRAGCRLVPEHVETRPLLNPDKPGIEQV</sequence>
<dbReference type="PANTHER" id="PTHR12546">
    <property type="entry name" value="FER-1-LIKE"/>
    <property type="match status" value="1"/>
</dbReference>
<dbReference type="InterPro" id="IPR037721">
    <property type="entry name" value="Ferlin"/>
</dbReference>
<evidence type="ECO:0000259" key="6">
    <source>
        <dbReference type="Pfam" id="PF22901"/>
    </source>
</evidence>
<protein>
    <submittedName>
        <fullName evidence="7">OTOF protein</fullName>
    </submittedName>
</protein>
<dbReference type="GO" id="GO:0048787">
    <property type="term" value="C:presynaptic active zone membrane"/>
    <property type="evidence" value="ECO:0007669"/>
    <property type="project" value="TreeGrafter"/>
</dbReference>
<keyword evidence="8" id="KW-1185">Reference proteome</keyword>
<dbReference type="GO" id="GO:0035612">
    <property type="term" value="F:AP-2 adaptor complex binding"/>
    <property type="evidence" value="ECO:0007669"/>
    <property type="project" value="TreeGrafter"/>
</dbReference>
<keyword evidence="5" id="KW-0472">Membrane</keyword>
<evidence type="ECO:0000256" key="2">
    <source>
        <dbReference type="ARBA" id="ARBA00022692"/>
    </source>
</evidence>
<dbReference type="OrthoDB" id="10059618at2759"/>